<dbReference type="Proteomes" id="UP000676386">
    <property type="component" value="Unassembled WGS sequence"/>
</dbReference>
<dbReference type="InterPro" id="IPR021345">
    <property type="entry name" value="DUF2961"/>
</dbReference>
<accession>A0ABS5J701</accession>
<evidence type="ECO:0000256" key="1">
    <source>
        <dbReference type="SAM" id="SignalP"/>
    </source>
</evidence>
<feature type="signal peptide" evidence="1">
    <location>
        <begin position="1"/>
        <end position="17"/>
    </location>
</feature>
<gene>
    <name evidence="2" type="ORF">KE626_26975</name>
</gene>
<name>A0ABS5J701_9BACT</name>
<keyword evidence="1" id="KW-0732">Signal</keyword>
<comment type="caution">
    <text evidence="2">The sequence shown here is derived from an EMBL/GenBank/DDBJ whole genome shotgun (WGS) entry which is preliminary data.</text>
</comment>
<reference evidence="2 3" key="1">
    <citation type="submission" date="2021-04" db="EMBL/GenBank/DDBJ databases">
        <title>Chitinophaga sp. nov., isolated from the rhizosphere soil.</title>
        <authorList>
            <person name="He S."/>
        </authorList>
    </citation>
    <scope>NUCLEOTIDE SEQUENCE [LARGE SCALE GENOMIC DNA]</scope>
    <source>
        <strain evidence="2 3">2R12</strain>
    </source>
</reference>
<proteinExistence type="predicted"/>
<dbReference type="Pfam" id="PF11175">
    <property type="entry name" value="DUF2961"/>
    <property type="match status" value="1"/>
</dbReference>
<protein>
    <submittedName>
        <fullName evidence="2">DUF2961 domain-containing protein</fullName>
    </submittedName>
</protein>
<evidence type="ECO:0000313" key="2">
    <source>
        <dbReference type="EMBL" id="MBS0030999.1"/>
    </source>
</evidence>
<evidence type="ECO:0000313" key="3">
    <source>
        <dbReference type="Proteomes" id="UP000676386"/>
    </source>
</evidence>
<sequence length="394" mass="44093">MKVRWLLLILLPFSVMGQELYRLPTDTDTRWISFENRNGEKGKGGMENKGAKGHACDTLKAGATVTLMDYDGAGVINRIWLTTSQRAVILRSVHIDMYWDGAAKPAVSVPLGDFFGVGLGRKTPFQCALFSDPEGRSFNCYIPMPFKKHARIVLVNESAETHLLFYDINFSALKKAPKDQLYFHAYWSSNKRTALGEDFELLPPVAGKGRYLGSNMSVMADKVYGNSWFGEGEVKVYLDGDKNYPTLVGTGTEDYIGTGWGQGAFAHLYQGCPIADDKKKQWAFYRYHIPDPIYFHSGCRVSIQQIGGTGRNELRAISKAGARMKPVTVTTPQTVAKILEDPAYPGLFDERFPNGWVNFYRLDNYTATAYFYLDNPENNLPALAPLAERLEGIL</sequence>
<dbReference type="EMBL" id="JAGTXB010000018">
    <property type="protein sequence ID" value="MBS0030999.1"/>
    <property type="molecule type" value="Genomic_DNA"/>
</dbReference>
<dbReference type="Gene3D" id="2.60.120.1390">
    <property type="match status" value="1"/>
</dbReference>
<keyword evidence="3" id="KW-1185">Reference proteome</keyword>
<organism evidence="2 3">
    <name type="scientific">Chitinophaga hostae</name>
    <dbReference type="NCBI Taxonomy" id="2831022"/>
    <lineage>
        <taxon>Bacteria</taxon>
        <taxon>Pseudomonadati</taxon>
        <taxon>Bacteroidota</taxon>
        <taxon>Chitinophagia</taxon>
        <taxon>Chitinophagales</taxon>
        <taxon>Chitinophagaceae</taxon>
        <taxon>Chitinophaga</taxon>
    </lineage>
</organism>
<feature type="chain" id="PRO_5045171005" evidence="1">
    <location>
        <begin position="18"/>
        <end position="394"/>
    </location>
</feature>